<dbReference type="SUPFAM" id="SSF54814">
    <property type="entry name" value="Prokaryotic type KH domain (KH-domain type II)"/>
    <property type="match status" value="1"/>
</dbReference>
<dbReference type="Pfam" id="PF00189">
    <property type="entry name" value="Ribosomal_S3_C"/>
    <property type="match status" value="1"/>
</dbReference>
<dbReference type="PANTHER" id="PTHR11760">
    <property type="entry name" value="30S/40S RIBOSOMAL PROTEIN S3"/>
    <property type="match status" value="1"/>
</dbReference>
<dbReference type="Proteomes" id="UP000075242">
    <property type="component" value="Chromosome I"/>
</dbReference>
<name>A0A143WNL7_TREPR</name>
<dbReference type="HAMAP" id="MF_01309_B">
    <property type="entry name" value="Ribosomal_uS3_B"/>
    <property type="match status" value="1"/>
</dbReference>
<evidence type="ECO:0000256" key="1">
    <source>
        <dbReference type="ARBA" id="ARBA00010761"/>
    </source>
</evidence>
<comment type="function">
    <text evidence="4">Binds the lower part of the 30S subunit head. Binds mRNA in the 70S ribosome, positioning it for translation.</text>
</comment>
<keyword evidence="2 4" id="KW-0689">Ribosomal protein</keyword>
<dbReference type="GO" id="GO:0006412">
    <property type="term" value="P:translation"/>
    <property type="evidence" value="ECO:0007669"/>
    <property type="project" value="UniProtKB-UniRule"/>
</dbReference>
<evidence type="ECO:0000256" key="4">
    <source>
        <dbReference type="HAMAP-Rule" id="MF_01309"/>
    </source>
</evidence>
<gene>
    <name evidence="4 7" type="primary">rpsC</name>
    <name evidence="7" type="ORF">MHIR_TP00135</name>
</gene>
<comment type="similarity">
    <text evidence="1 4 5">Belongs to the universal ribosomal protein uS3 family.</text>
</comment>
<reference evidence="8" key="1">
    <citation type="submission" date="2016-01" db="EMBL/GenBank/DDBJ databases">
        <authorList>
            <person name="Husnik F."/>
        </authorList>
    </citation>
    <scope>NUCLEOTIDE SEQUENCE [LARGE SCALE GENOMIC DNA]</scope>
</reference>
<dbReference type="NCBIfam" id="TIGR01009">
    <property type="entry name" value="rpsC_bact"/>
    <property type="match status" value="1"/>
</dbReference>
<dbReference type="InterPro" id="IPR015946">
    <property type="entry name" value="KH_dom-like_a/b"/>
</dbReference>
<evidence type="ECO:0000256" key="3">
    <source>
        <dbReference type="ARBA" id="ARBA00023274"/>
    </source>
</evidence>
<evidence type="ECO:0000313" key="7">
    <source>
        <dbReference type="EMBL" id="CUX76756.1"/>
    </source>
</evidence>
<dbReference type="PANTHER" id="PTHR11760:SF19">
    <property type="entry name" value="SMALL RIBOSOMAL SUBUNIT PROTEIN US3C"/>
    <property type="match status" value="1"/>
</dbReference>
<dbReference type="InterPro" id="IPR009019">
    <property type="entry name" value="KH_sf_prok-type"/>
</dbReference>
<dbReference type="GO" id="GO:0003735">
    <property type="term" value="F:structural constituent of ribosome"/>
    <property type="evidence" value="ECO:0007669"/>
    <property type="project" value="InterPro"/>
</dbReference>
<feature type="domain" description="Small ribosomal subunit protein uS3 C-terminal" evidence="6">
    <location>
        <begin position="117"/>
        <end position="198"/>
    </location>
</feature>
<dbReference type="EMBL" id="LN999011">
    <property type="protein sequence ID" value="CUX76756.1"/>
    <property type="molecule type" value="Genomic_DNA"/>
</dbReference>
<dbReference type="InterPro" id="IPR036419">
    <property type="entry name" value="Ribosomal_S3_C_sf"/>
</dbReference>
<dbReference type="STRING" id="1053648.TCP_105"/>
<keyword evidence="3 4" id="KW-0687">Ribonucleoprotein</keyword>
<evidence type="ECO:0000256" key="5">
    <source>
        <dbReference type="RuleBase" id="RU003624"/>
    </source>
</evidence>
<dbReference type="InterPro" id="IPR018280">
    <property type="entry name" value="Ribosomal_uS3_CS"/>
</dbReference>
<evidence type="ECO:0000313" key="8">
    <source>
        <dbReference type="Proteomes" id="UP000075242"/>
    </source>
</evidence>
<dbReference type="Gene3D" id="3.30.1140.32">
    <property type="entry name" value="Ribosomal protein S3, C-terminal domain"/>
    <property type="match status" value="1"/>
</dbReference>
<dbReference type="Gene3D" id="3.30.300.20">
    <property type="match status" value="1"/>
</dbReference>
<organism evidence="7 8">
    <name type="scientific">Tremblaya princeps</name>
    <dbReference type="NCBI Taxonomy" id="189385"/>
    <lineage>
        <taxon>Bacteria</taxon>
        <taxon>Pseudomonadati</taxon>
        <taxon>Pseudomonadota</taxon>
        <taxon>Betaproteobacteria</taxon>
        <taxon>Candidatus Tremblayella</taxon>
    </lineage>
</organism>
<dbReference type="PATRIC" id="fig|189385.8.peg.143"/>
<evidence type="ECO:0000256" key="2">
    <source>
        <dbReference type="ARBA" id="ARBA00022980"/>
    </source>
</evidence>
<dbReference type="InterPro" id="IPR005704">
    <property type="entry name" value="Ribosomal_uS3_bac-typ"/>
</dbReference>
<protein>
    <recommendedName>
        <fullName evidence="4">Small ribosomal subunit protein uS3</fullName>
    </recommendedName>
</protein>
<dbReference type="GO" id="GO:0003729">
    <property type="term" value="F:mRNA binding"/>
    <property type="evidence" value="ECO:0007669"/>
    <property type="project" value="UniProtKB-UniRule"/>
</dbReference>
<accession>A0A143WNL7</accession>
<dbReference type="InterPro" id="IPR001351">
    <property type="entry name" value="Ribosomal_uS3_C"/>
</dbReference>
<proteinExistence type="inferred from homology"/>
<dbReference type="SUPFAM" id="SSF54821">
    <property type="entry name" value="Ribosomal protein S3 C-terminal domain"/>
    <property type="match status" value="1"/>
</dbReference>
<dbReference type="AlphaFoldDB" id="A0A143WNL7"/>
<dbReference type="PROSITE" id="PS00548">
    <property type="entry name" value="RIBOSOMAL_S3"/>
    <property type="match status" value="1"/>
</dbReference>
<dbReference type="GO" id="GO:0022627">
    <property type="term" value="C:cytosolic small ribosomal subunit"/>
    <property type="evidence" value="ECO:0007669"/>
    <property type="project" value="TreeGrafter"/>
</dbReference>
<evidence type="ECO:0000259" key="6">
    <source>
        <dbReference type="Pfam" id="PF00189"/>
    </source>
</evidence>
<sequence>MHPRLFRLGARCDWDARWYAESHAFAAHLAQDMMLRRLVSENLAKVPMGPMAVHRSCKGCAIHLRCPRLSLAQGRLTGEVDAARGIVRARCGEGIDVVVEDIRRPELCAHVIARGVVEQIERRAHIKRAIRRATGAAVRQGARGVKVMCSGRLNGAEIARVEWHMEGTVPLHSIGAEVDYAAATAKTVYGIVGVKVWVHTAAPCHERTRIAKEGRSAAAR</sequence>
<dbReference type="InterPro" id="IPR057258">
    <property type="entry name" value="Ribosomal_uS3"/>
</dbReference>
<comment type="subunit">
    <text evidence="4">Part of the 30S ribosomal subunit. Forms a tight complex with proteins S10 and S14.</text>
</comment>